<feature type="transmembrane region" description="Helical" evidence="9">
    <location>
        <begin position="145"/>
        <end position="164"/>
    </location>
</feature>
<keyword evidence="7 9" id="KW-0472">Membrane</keyword>
<protein>
    <submittedName>
        <fullName evidence="10">Dolichyl-phosphate-mannose-protein mannosyltransferase</fullName>
    </submittedName>
</protein>
<evidence type="ECO:0000256" key="5">
    <source>
        <dbReference type="ARBA" id="ARBA00022692"/>
    </source>
</evidence>
<feature type="transmembrane region" description="Helical" evidence="9">
    <location>
        <begin position="386"/>
        <end position="405"/>
    </location>
</feature>
<dbReference type="OrthoDB" id="102073at2"/>
<feature type="transmembrane region" description="Helical" evidence="9">
    <location>
        <begin position="81"/>
        <end position="99"/>
    </location>
</feature>
<evidence type="ECO:0000313" key="10">
    <source>
        <dbReference type="EMBL" id="SEG45636.1"/>
    </source>
</evidence>
<proteinExistence type="predicted"/>
<keyword evidence="5 9" id="KW-0812">Transmembrane</keyword>
<dbReference type="EMBL" id="FNVA01000005">
    <property type="protein sequence ID" value="SEG45636.1"/>
    <property type="molecule type" value="Genomic_DNA"/>
</dbReference>
<evidence type="ECO:0000256" key="1">
    <source>
        <dbReference type="ARBA" id="ARBA00004651"/>
    </source>
</evidence>
<evidence type="ECO:0000256" key="9">
    <source>
        <dbReference type="SAM" id="Phobius"/>
    </source>
</evidence>
<evidence type="ECO:0000256" key="3">
    <source>
        <dbReference type="ARBA" id="ARBA00022676"/>
    </source>
</evidence>
<feature type="transmembrane region" description="Helical" evidence="9">
    <location>
        <begin position="21"/>
        <end position="44"/>
    </location>
</feature>
<keyword evidence="2" id="KW-1003">Cell membrane</keyword>
<accession>A0A1H6AD10</accession>
<organism evidence="10 11">
    <name type="scientific">Bryocella elongata</name>
    <dbReference type="NCBI Taxonomy" id="863522"/>
    <lineage>
        <taxon>Bacteria</taxon>
        <taxon>Pseudomonadati</taxon>
        <taxon>Acidobacteriota</taxon>
        <taxon>Terriglobia</taxon>
        <taxon>Terriglobales</taxon>
        <taxon>Acidobacteriaceae</taxon>
        <taxon>Bryocella</taxon>
    </lineage>
</organism>
<keyword evidence="4 10" id="KW-0808">Transferase</keyword>
<evidence type="ECO:0000256" key="8">
    <source>
        <dbReference type="SAM" id="MobiDB-lite"/>
    </source>
</evidence>
<dbReference type="RefSeq" id="WP_146072163.1">
    <property type="nucleotide sequence ID" value="NZ_FNVA01000005.1"/>
</dbReference>
<name>A0A1H6AD10_9BACT</name>
<dbReference type="Proteomes" id="UP000236728">
    <property type="component" value="Unassembled WGS sequence"/>
</dbReference>
<evidence type="ECO:0000256" key="6">
    <source>
        <dbReference type="ARBA" id="ARBA00022989"/>
    </source>
</evidence>
<gene>
    <name evidence="10" type="ORF">SAMN05421819_3028</name>
</gene>
<evidence type="ECO:0000256" key="4">
    <source>
        <dbReference type="ARBA" id="ARBA00022679"/>
    </source>
</evidence>
<dbReference type="GO" id="GO:0005886">
    <property type="term" value="C:plasma membrane"/>
    <property type="evidence" value="ECO:0007669"/>
    <property type="project" value="UniProtKB-SubCell"/>
</dbReference>
<sequence length="554" mass="61523">MADELGQSTEHRRTQSSAFRWQLSTVLSGLMLVVAAIFFALHFVHLAADFPNHSPWVDWSKYTDEGWYGDAAARKMLFGNWYFAGDFNPAVALPVWPLLEFALFKATGVSIVAARALTLCVFALGIAGFYVLICKFTRPRSEGSGRPLAAAITVLLLCVSPYFFVFERLAILEPLVVTLTVWALIAAAHLHPPHLRPWKNWLPSIALGLLLVGMILTKTTALFLVPAVAYMVWSRAGYRLRPALKLAALPGGLALGLWLAYFVLLVRPHYLADFHYLFSANGYTGIMLDPLEKVVLNTLTDGMWMGPVLYPAFFVVLGLSLFWRPRLFANPAFVALLLWAGGYFAFLGYHNNLQPRYYTVVAAPLTAIVALGIDAFRQASARRADILGGILAACAVLAIAVPDAIQQIGYVLHPEYTLLHAAQEVRSVVLSDPSHPELILSISGSDITMMTGLRSIDDDFGTMELVDRVKAYRPGWYVAWNELDDDKMDALSTIYRIQRVAAFPAMDDPDRNLLIVYRLDPKDATPPVKGRRRPLPKALRTRLGQQPSVDQLEH</sequence>
<feature type="transmembrane region" description="Helical" evidence="9">
    <location>
        <begin position="304"/>
        <end position="323"/>
    </location>
</feature>
<dbReference type="PANTHER" id="PTHR33908:SF11">
    <property type="entry name" value="MEMBRANE PROTEIN"/>
    <property type="match status" value="1"/>
</dbReference>
<dbReference type="GO" id="GO:0016763">
    <property type="term" value="F:pentosyltransferase activity"/>
    <property type="evidence" value="ECO:0007669"/>
    <property type="project" value="TreeGrafter"/>
</dbReference>
<dbReference type="PANTHER" id="PTHR33908">
    <property type="entry name" value="MANNOSYLTRANSFERASE YKCB-RELATED"/>
    <property type="match status" value="1"/>
</dbReference>
<feature type="compositionally biased region" description="Polar residues" evidence="8">
    <location>
        <begin position="543"/>
        <end position="554"/>
    </location>
</feature>
<evidence type="ECO:0000313" key="11">
    <source>
        <dbReference type="Proteomes" id="UP000236728"/>
    </source>
</evidence>
<dbReference type="GO" id="GO:0009103">
    <property type="term" value="P:lipopolysaccharide biosynthetic process"/>
    <property type="evidence" value="ECO:0007669"/>
    <property type="project" value="UniProtKB-ARBA"/>
</dbReference>
<keyword evidence="11" id="KW-1185">Reference proteome</keyword>
<dbReference type="InterPro" id="IPR050297">
    <property type="entry name" value="LipidA_mod_glycosyltrf_83"/>
</dbReference>
<feature type="transmembrane region" description="Helical" evidence="9">
    <location>
        <begin position="111"/>
        <end position="133"/>
    </location>
</feature>
<evidence type="ECO:0000256" key="7">
    <source>
        <dbReference type="ARBA" id="ARBA00023136"/>
    </source>
</evidence>
<comment type="subcellular location">
    <subcellularLocation>
        <location evidence="1">Cell membrane</location>
        <topology evidence="1">Multi-pass membrane protein</topology>
    </subcellularLocation>
</comment>
<feature type="region of interest" description="Disordered" evidence="8">
    <location>
        <begin position="525"/>
        <end position="554"/>
    </location>
</feature>
<feature type="transmembrane region" description="Helical" evidence="9">
    <location>
        <begin position="330"/>
        <end position="349"/>
    </location>
</feature>
<keyword evidence="6 9" id="KW-1133">Transmembrane helix</keyword>
<feature type="transmembrane region" description="Helical" evidence="9">
    <location>
        <begin position="355"/>
        <end position="374"/>
    </location>
</feature>
<feature type="transmembrane region" description="Helical" evidence="9">
    <location>
        <begin position="205"/>
        <end position="232"/>
    </location>
</feature>
<dbReference type="AlphaFoldDB" id="A0A1H6AD10"/>
<feature type="transmembrane region" description="Helical" evidence="9">
    <location>
        <begin position="171"/>
        <end position="190"/>
    </location>
</feature>
<keyword evidence="3 10" id="KW-0328">Glycosyltransferase</keyword>
<evidence type="ECO:0000256" key="2">
    <source>
        <dbReference type="ARBA" id="ARBA00022475"/>
    </source>
</evidence>
<reference evidence="10 11" key="1">
    <citation type="submission" date="2016-10" db="EMBL/GenBank/DDBJ databases">
        <authorList>
            <person name="de Groot N.N."/>
        </authorList>
    </citation>
    <scope>NUCLEOTIDE SEQUENCE [LARGE SCALE GENOMIC DNA]</scope>
    <source>
        <strain evidence="10 11">DSM 22489</strain>
    </source>
</reference>
<feature type="transmembrane region" description="Helical" evidence="9">
    <location>
        <begin position="244"/>
        <end position="264"/>
    </location>
</feature>